<keyword evidence="3" id="KW-0378">Hydrolase</keyword>
<keyword evidence="2 5" id="KW-0732">Signal</keyword>
<dbReference type="InterPro" id="IPR013595">
    <property type="entry name" value="Pept_S33_TAP-like_C"/>
</dbReference>
<comment type="similarity">
    <text evidence="1">Belongs to the peptidase S33 family.</text>
</comment>
<evidence type="ECO:0000256" key="2">
    <source>
        <dbReference type="ARBA" id="ARBA00022729"/>
    </source>
</evidence>
<evidence type="ECO:0000259" key="7">
    <source>
        <dbReference type="Pfam" id="PF08386"/>
    </source>
</evidence>
<reference evidence="8 9" key="1">
    <citation type="submission" date="2019-06" db="EMBL/GenBank/DDBJ databases">
        <title>Sequencing the genomes of 1000 actinobacteria strains.</title>
        <authorList>
            <person name="Klenk H.-P."/>
        </authorList>
    </citation>
    <scope>NUCLEOTIDE SEQUENCE [LARGE SCALE GENOMIC DNA]</scope>
    <source>
        <strain evidence="8 9">DSM 19828</strain>
    </source>
</reference>
<feature type="domain" description="Peptidase S33 tripeptidyl aminopeptidase-like C-terminal" evidence="7">
    <location>
        <begin position="292"/>
        <end position="388"/>
    </location>
</feature>
<feature type="signal peptide" evidence="5">
    <location>
        <begin position="1"/>
        <end position="28"/>
    </location>
</feature>
<evidence type="ECO:0000313" key="9">
    <source>
        <dbReference type="Proteomes" id="UP000320806"/>
    </source>
</evidence>
<dbReference type="InterPro" id="IPR051601">
    <property type="entry name" value="Serine_prot/Carboxylest_S33"/>
</dbReference>
<accession>A0A542EKK8</accession>
<dbReference type="EMBL" id="VFMO01000001">
    <property type="protein sequence ID" value="TQJ15881.1"/>
    <property type="molecule type" value="Genomic_DNA"/>
</dbReference>
<keyword evidence="9" id="KW-1185">Reference proteome</keyword>
<evidence type="ECO:0000256" key="1">
    <source>
        <dbReference type="ARBA" id="ARBA00010088"/>
    </source>
</evidence>
<comment type="caution">
    <text evidence="8">The sequence shown here is derived from an EMBL/GenBank/DDBJ whole genome shotgun (WGS) entry which is preliminary data.</text>
</comment>
<dbReference type="PANTHER" id="PTHR43248:SF29">
    <property type="entry name" value="TRIPEPTIDYL AMINOPEPTIDASE"/>
    <property type="match status" value="1"/>
</dbReference>
<dbReference type="AlphaFoldDB" id="A0A542EKK8"/>
<proteinExistence type="inferred from homology"/>
<dbReference type="GO" id="GO:0016787">
    <property type="term" value="F:hydrolase activity"/>
    <property type="evidence" value="ECO:0007669"/>
    <property type="project" value="UniProtKB-KW"/>
</dbReference>
<dbReference type="Pfam" id="PF00561">
    <property type="entry name" value="Abhydrolase_1"/>
    <property type="match status" value="1"/>
</dbReference>
<feature type="compositionally biased region" description="Polar residues" evidence="4">
    <location>
        <begin position="125"/>
        <end position="141"/>
    </location>
</feature>
<dbReference type="InterPro" id="IPR000073">
    <property type="entry name" value="AB_hydrolase_1"/>
</dbReference>
<organism evidence="8 9">
    <name type="scientific">Yimella lutea</name>
    <dbReference type="NCBI Taxonomy" id="587872"/>
    <lineage>
        <taxon>Bacteria</taxon>
        <taxon>Bacillati</taxon>
        <taxon>Actinomycetota</taxon>
        <taxon>Actinomycetes</taxon>
        <taxon>Micrococcales</taxon>
        <taxon>Dermacoccaceae</taxon>
        <taxon>Yimella</taxon>
    </lineage>
</organism>
<dbReference type="RefSeq" id="WP_170221983.1">
    <property type="nucleotide sequence ID" value="NZ_BAABCI010000023.1"/>
</dbReference>
<dbReference type="PANTHER" id="PTHR43248">
    <property type="entry name" value="2-SUCCINYL-6-HYDROXY-2,4-CYCLOHEXADIENE-1-CARBOXYLATE SYNTHASE"/>
    <property type="match status" value="1"/>
</dbReference>
<dbReference type="Pfam" id="PF08386">
    <property type="entry name" value="Abhydrolase_4"/>
    <property type="match status" value="1"/>
</dbReference>
<feature type="chain" id="PRO_5022082333" evidence="5">
    <location>
        <begin position="29"/>
        <end position="397"/>
    </location>
</feature>
<protein>
    <submittedName>
        <fullName evidence="8">TAP-like protein</fullName>
    </submittedName>
</protein>
<feature type="domain" description="AB hydrolase-1" evidence="6">
    <location>
        <begin position="82"/>
        <end position="211"/>
    </location>
</feature>
<dbReference type="Gene3D" id="3.40.50.1820">
    <property type="entry name" value="alpha/beta hydrolase"/>
    <property type="match status" value="1"/>
</dbReference>
<feature type="region of interest" description="Disordered" evidence="4">
    <location>
        <begin position="124"/>
        <end position="144"/>
    </location>
</feature>
<evidence type="ECO:0000259" key="6">
    <source>
        <dbReference type="Pfam" id="PF00561"/>
    </source>
</evidence>
<dbReference type="InterPro" id="IPR029058">
    <property type="entry name" value="AB_hydrolase_fold"/>
</dbReference>
<sequence>MSRRLVASSLAAALFALVPNALPRSADAATTPGLRWAKCADVRTHQCARLSVPLDRNNPAAGSTTIAVERRRASVPSARVGAIFVNPGGPGEAATAKVDDFARMLGRKVTDRFDIVAVDPRGVGRSSQVSCTTRPGTTTPPSLEPGFPVTVAEARAQISHDDAVRAACRRTGGPLLQHMTTADDARDLDQVRALLGDRQLTFVGFSYGTVPGALDDVHNLYLALTGKQVSPAAAAATVDRQASPARQGFGLPGEVLDVTRQAVMCSDSLDPYDRWATWRAAAATRDRTRGFDAAGAWSNSLCTSWPGVGKGAYRGPFDRRPATPILFMNALYDPATSIVGARSAHAMSPGSRLVTGNKVGHLLLNDSACATRIRTNYLLTKALPAQDVARTDVRPLY</sequence>
<dbReference type="Proteomes" id="UP000320806">
    <property type="component" value="Unassembled WGS sequence"/>
</dbReference>
<dbReference type="SUPFAM" id="SSF53474">
    <property type="entry name" value="alpha/beta-Hydrolases"/>
    <property type="match status" value="1"/>
</dbReference>
<name>A0A542EKK8_9MICO</name>
<evidence type="ECO:0000256" key="3">
    <source>
        <dbReference type="ARBA" id="ARBA00022801"/>
    </source>
</evidence>
<evidence type="ECO:0000313" key="8">
    <source>
        <dbReference type="EMBL" id="TQJ15881.1"/>
    </source>
</evidence>
<gene>
    <name evidence="8" type="ORF">FB459_3458</name>
</gene>
<evidence type="ECO:0000256" key="4">
    <source>
        <dbReference type="SAM" id="MobiDB-lite"/>
    </source>
</evidence>
<evidence type="ECO:0000256" key="5">
    <source>
        <dbReference type="SAM" id="SignalP"/>
    </source>
</evidence>